<evidence type="ECO:0000313" key="2">
    <source>
        <dbReference type="Proteomes" id="UP001223588"/>
    </source>
</evidence>
<dbReference type="Proteomes" id="UP001223588">
    <property type="component" value="Segment"/>
</dbReference>
<organism evidence="1 2">
    <name type="scientific">Arowana adomavirus</name>
    <dbReference type="NCBI Taxonomy" id="2219223"/>
    <lineage>
        <taxon>Viruses</taxon>
        <taxon>Adomaviruses</taxon>
    </lineage>
</organism>
<proteinExistence type="predicted"/>
<protein>
    <submittedName>
        <fullName evidence="1">LO7</fullName>
    </submittedName>
</protein>
<sequence>MTTAGKGSYDKELAEVLQENMETYHIAAPITMQCGTKEAQTHGGPSFTSQVNLHGTSEITLDVQCGADEAVLLGSLVFVARGSVVVHKTDGSELSDWQTTTSSTNTSFCKIPQEYGGDGSNGQGSWPIPPFVINSQFQQIDFEFGRTQSTNAFLSQARSSVGGAGALACMNYYWNEPYDPGNYHENSSGHTGVVHRLKMSVAKHDDTFEVIERMYHQLNIPFNALTSWDYDDHEVRRIYPRGMCFKVKLVTRPFLDRMILCDKAGSDTNMTVSLKFKEIKLYYTTLRIPHGPHRAVEPSRAVYPTMDFSVRHIDLVASQQSAVFPVTHTDSDFVPQFLFFFVAASRVFDVKNMRVTPSAIESTEGAIKRVRCTLNGNNNPDFMGHFIDWQLDLNDFMQRTGMYNAFLGCIGSLPARTRKNQRPGAEHNILSYATPDSKTLGRNSVILLTDPSCSVVREASSGLLSGRLDVSFEFTEAKVKDNMRLFCIGVSKQQIAILKTQEMEGMNPQYELDVENTKPAFTVTQTEEVTMQ</sequence>
<dbReference type="EMBL" id="MH282863">
    <property type="protein sequence ID" value="AWT58082.1"/>
    <property type="molecule type" value="Genomic_DNA"/>
</dbReference>
<reference evidence="1" key="1">
    <citation type="submission" date="2018-04" db="EMBL/GenBank/DDBJ databases">
        <title>Adomaviruses: an emerging virus family provides insights into DNA virus evolution.</title>
        <authorList>
            <person name="Welch N.L."/>
            <person name="Yutin N."/>
            <person name="Dill J.A."/>
            <person name="Camus A.C."/>
            <person name="Pang Y.-Y.S."/>
            <person name="Schiller J.T."/>
            <person name="Pipas J.M."/>
            <person name="An P."/>
            <person name="Delwart E."/>
            <person name="Koda S."/>
            <person name="Subramaniam K."/>
            <person name="Waltzek T.B."/>
            <person name="Bian C."/>
            <person name="Shi Q."/>
            <person name="Ruan Z."/>
            <person name="Koonin E.V."/>
            <person name="Buck C.B."/>
            <person name="Ng T.F.F."/>
        </authorList>
    </citation>
    <scope>NUCLEOTIDE SEQUENCE</scope>
</reference>
<name>A0A2U9Q1M3_9VIRU</name>
<accession>A0A2U9Q1M3</accession>
<evidence type="ECO:0000313" key="1">
    <source>
        <dbReference type="EMBL" id="AWT58082.1"/>
    </source>
</evidence>